<evidence type="ECO:0000313" key="9">
    <source>
        <dbReference type="Proteomes" id="UP000245768"/>
    </source>
</evidence>
<evidence type="ECO:0000256" key="7">
    <source>
        <dbReference type="SAM" id="Phobius"/>
    </source>
</evidence>
<feature type="compositionally biased region" description="Acidic residues" evidence="6">
    <location>
        <begin position="718"/>
        <end position="729"/>
    </location>
</feature>
<accession>A0A316YF62</accession>
<dbReference type="InParanoid" id="A0A316YF62"/>
<evidence type="ECO:0000256" key="6">
    <source>
        <dbReference type="SAM" id="MobiDB-lite"/>
    </source>
</evidence>
<feature type="transmembrane region" description="Helical" evidence="7">
    <location>
        <begin position="821"/>
        <end position="840"/>
    </location>
</feature>
<dbReference type="PANTHER" id="PTHR19432:SF35">
    <property type="entry name" value="SOLUTE CARRIER FAMILY 45 MEMBER 3 ISOFORM X1"/>
    <property type="match status" value="1"/>
</dbReference>
<dbReference type="GO" id="GO:0008506">
    <property type="term" value="F:sucrose:proton symporter activity"/>
    <property type="evidence" value="ECO:0007669"/>
    <property type="project" value="TreeGrafter"/>
</dbReference>
<feature type="compositionally biased region" description="Pro residues" evidence="6">
    <location>
        <begin position="1"/>
        <end position="11"/>
    </location>
</feature>
<feature type="compositionally biased region" description="Basic and acidic residues" evidence="6">
    <location>
        <begin position="12"/>
        <end position="36"/>
    </location>
</feature>
<proteinExistence type="predicted"/>
<feature type="region of interest" description="Disordered" evidence="6">
    <location>
        <begin position="547"/>
        <end position="605"/>
    </location>
</feature>
<keyword evidence="3 7" id="KW-0812">Transmembrane</keyword>
<evidence type="ECO:0000256" key="1">
    <source>
        <dbReference type="ARBA" id="ARBA00004141"/>
    </source>
</evidence>
<feature type="compositionally biased region" description="Polar residues" evidence="6">
    <location>
        <begin position="412"/>
        <end position="421"/>
    </location>
</feature>
<sequence>MPAQPLVPPPEPDPHALESLDDLISRREQDARREQSESVDPSAVPASPARRDIAGPRSPLITTEEGAGSSAIVTSPITSPISGTGAHNGDSAFSSRTVPRDERRWNGFHLWRTESYNLRAARQRAALEAQRLAERGSWIKRAANVVTARVGTWLGSACRGVRGDRGQDEDDGEEQKGSDTTRMMLLTLVIAGAQMAWTLEFGYGTPYLLSLGLSKSATSLVWIAGPVSGLIAQPLIGVLSDLSTSRCRRRQYILSSTLVLSLSTLTLAFSGPISTLLCDILHTGLADWDPRRKEAVKQINQGLAILAFWILDLSINALQASARALILDATPNNMHSRANAWHGRMTHVGNVVGYAAGWADLGSSRALAWLGGDQFRKFAVVSIIGVTTCAVITSVSIQEAYSLPGDTVLPSSAASQHTAMSPTDDHPRQARQRSRPPSPTFSKLMGEALGHIWHSIRRLPRAVRRVCVVQLFAFMGWFPFLFYATEWLIETRQAEREANHAKLGGGDVTDKDKEMGSLALLLFAIVSLVSGAVLPFLSLSNSAKATQQPIHLEGPERQPLGRQSRAHRQVNGAGEAHGEEGAFYDGDDDGVGESQDKGVQASLSSSKKPGKLTLRTMWTLSSVLFGLQAGIVTFFVEKSSRAAIVLIASIGVPWAVASWVPFALVMEAVREAEEGLSPFEFDADWFAPQQVRRRRKRRKMDDEIRRRSRTFSASLDHDNDEEESGEIGEEEARRRVARAVLDCGELVPSSSSPSGQSRRRLSRTLAGESGSPRRGLSGVEGSNGGGAAAILEVTNVEDDSNNTSNANGDSLGGTVLGIHNLAVVLPQLVVAVVAALIFRATSSDAVVTTPTGKRGEVGGAVVWVIRFGGLQSLFAAILTRFVPLTRTERALRGDKNLLGNAELDEDDEVSEDETD</sequence>
<feature type="transmembrane region" description="Helical" evidence="7">
    <location>
        <begin position="518"/>
        <end position="539"/>
    </location>
</feature>
<organism evidence="8 9">
    <name type="scientific">Acaromyces ingoldii</name>
    <dbReference type="NCBI Taxonomy" id="215250"/>
    <lineage>
        <taxon>Eukaryota</taxon>
        <taxon>Fungi</taxon>
        <taxon>Dikarya</taxon>
        <taxon>Basidiomycota</taxon>
        <taxon>Ustilaginomycotina</taxon>
        <taxon>Exobasidiomycetes</taxon>
        <taxon>Exobasidiales</taxon>
        <taxon>Cryptobasidiaceae</taxon>
        <taxon>Acaromyces</taxon>
    </lineage>
</organism>
<comment type="subcellular location">
    <subcellularLocation>
        <location evidence="1">Membrane</location>
        <topology evidence="1">Multi-pass membrane protein</topology>
    </subcellularLocation>
</comment>
<dbReference type="FunCoup" id="A0A316YF62">
    <property type="interactions" value="49"/>
</dbReference>
<dbReference type="GO" id="GO:0005886">
    <property type="term" value="C:plasma membrane"/>
    <property type="evidence" value="ECO:0007669"/>
    <property type="project" value="TreeGrafter"/>
</dbReference>
<feature type="transmembrane region" description="Helical" evidence="7">
    <location>
        <begin position="299"/>
        <end position="318"/>
    </location>
</feature>
<dbReference type="EMBL" id="KZ819638">
    <property type="protein sequence ID" value="PWN88047.1"/>
    <property type="molecule type" value="Genomic_DNA"/>
</dbReference>
<dbReference type="GeneID" id="37047118"/>
<feature type="region of interest" description="Disordered" evidence="6">
    <location>
        <begin position="709"/>
        <end position="732"/>
    </location>
</feature>
<gene>
    <name evidence="8" type="ORF">FA10DRAFT_303053</name>
</gene>
<keyword evidence="4 7" id="KW-1133">Transmembrane helix</keyword>
<evidence type="ECO:0000313" key="8">
    <source>
        <dbReference type="EMBL" id="PWN88047.1"/>
    </source>
</evidence>
<keyword evidence="2" id="KW-0813">Transport</keyword>
<evidence type="ECO:0000256" key="5">
    <source>
        <dbReference type="ARBA" id="ARBA00023136"/>
    </source>
</evidence>
<evidence type="ECO:0000256" key="3">
    <source>
        <dbReference type="ARBA" id="ARBA00022692"/>
    </source>
</evidence>
<dbReference type="PANTHER" id="PTHR19432">
    <property type="entry name" value="SUGAR TRANSPORTER"/>
    <property type="match status" value="1"/>
</dbReference>
<evidence type="ECO:0008006" key="10">
    <source>
        <dbReference type="Google" id="ProtNLM"/>
    </source>
</evidence>
<feature type="transmembrane region" description="Helical" evidence="7">
    <location>
        <begin position="860"/>
        <end position="882"/>
    </location>
</feature>
<protein>
    <recommendedName>
        <fullName evidence="10">MFS general substrate transporter</fullName>
    </recommendedName>
</protein>
<feature type="region of interest" description="Disordered" evidence="6">
    <location>
        <begin position="412"/>
        <end position="440"/>
    </location>
</feature>
<feature type="transmembrane region" description="Helical" evidence="7">
    <location>
        <begin position="219"/>
        <end position="240"/>
    </location>
</feature>
<name>A0A316YF62_9BASI</name>
<dbReference type="OrthoDB" id="28755at2759"/>
<keyword evidence="5 7" id="KW-0472">Membrane</keyword>
<feature type="region of interest" description="Disordered" evidence="6">
    <location>
        <begin position="1"/>
        <end position="98"/>
    </location>
</feature>
<reference evidence="8 9" key="1">
    <citation type="journal article" date="2018" name="Mol. Biol. Evol.">
        <title>Broad Genomic Sampling Reveals a Smut Pathogenic Ancestry of the Fungal Clade Ustilaginomycotina.</title>
        <authorList>
            <person name="Kijpornyongpan T."/>
            <person name="Mondo S.J."/>
            <person name="Barry K."/>
            <person name="Sandor L."/>
            <person name="Lee J."/>
            <person name="Lipzen A."/>
            <person name="Pangilinan J."/>
            <person name="LaButti K."/>
            <person name="Hainaut M."/>
            <person name="Henrissat B."/>
            <person name="Grigoriev I.V."/>
            <person name="Spatafora J.W."/>
            <person name="Aime M.C."/>
        </authorList>
    </citation>
    <scope>NUCLEOTIDE SEQUENCE [LARGE SCALE GENOMIC DNA]</scope>
    <source>
        <strain evidence="8 9">MCA 4198</strain>
    </source>
</reference>
<keyword evidence="9" id="KW-1185">Reference proteome</keyword>
<feature type="transmembrane region" description="Helical" evidence="7">
    <location>
        <begin position="617"/>
        <end position="636"/>
    </location>
</feature>
<dbReference type="SUPFAM" id="SSF103473">
    <property type="entry name" value="MFS general substrate transporter"/>
    <property type="match status" value="1"/>
</dbReference>
<feature type="transmembrane region" description="Helical" evidence="7">
    <location>
        <begin position="642"/>
        <end position="665"/>
    </location>
</feature>
<dbReference type="Gene3D" id="1.20.1250.20">
    <property type="entry name" value="MFS general substrate transporter like domains"/>
    <property type="match status" value="1"/>
</dbReference>
<feature type="transmembrane region" description="Helical" evidence="7">
    <location>
        <begin position="183"/>
        <end position="199"/>
    </location>
</feature>
<feature type="region of interest" description="Disordered" evidence="6">
    <location>
        <begin position="745"/>
        <end position="783"/>
    </location>
</feature>
<feature type="transmembrane region" description="Helical" evidence="7">
    <location>
        <begin position="466"/>
        <end position="484"/>
    </location>
</feature>
<feature type="compositionally biased region" description="Polar residues" evidence="6">
    <location>
        <begin position="71"/>
        <end position="82"/>
    </location>
</feature>
<dbReference type="RefSeq" id="XP_025375245.1">
    <property type="nucleotide sequence ID" value="XM_025525202.1"/>
</dbReference>
<evidence type="ECO:0000256" key="2">
    <source>
        <dbReference type="ARBA" id="ARBA00022448"/>
    </source>
</evidence>
<dbReference type="InterPro" id="IPR036259">
    <property type="entry name" value="MFS_trans_sf"/>
</dbReference>
<dbReference type="AlphaFoldDB" id="A0A316YF62"/>
<dbReference type="Proteomes" id="UP000245768">
    <property type="component" value="Unassembled WGS sequence"/>
</dbReference>
<evidence type="ECO:0000256" key="4">
    <source>
        <dbReference type="ARBA" id="ARBA00022989"/>
    </source>
</evidence>
<feature type="transmembrane region" description="Helical" evidence="7">
    <location>
        <begin position="252"/>
        <end position="273"/>
    </location>
</feature>